<evidence type="ECO:0000313" key="3">
    <source>
        <dbReference type="Proteomes" id="UP000027265"/>
    </source>
</evidence>
<reference evidence="3" key="1">
    <citation type="journal article" date="2014" name="Proc. Natl. Acad. Sci. U.S.A.">
        <title>Extensive sampling of basidiomycete genomes demonstrates inadequacy of the white-rot/brown-rot paradigm for wood decay fungi.</title>
        <authorList>
            <person name="Riley R."/>
            <person name="Salamov A.A."/>
            <person name="Brown D.W."/>
            <person name="Nagy L.G."/>
            <person name="Floudas D."/>
            <person name="Held B.W."/>
            <person name="Levasseur A."/>
            <person name="Lombard V."/>
            <person name="Morin E."/>
            <person name="Otillar R."/>
            <person name="Lindquist E.A."/>
            <person name="Sun H."/>
            <person name="LaButti K.M."/>
            <person name="Schmutz J."/>
            <person name="Jabbour D."/>
            <person name="Luo H."/>
            <person name="Baker S.E."/>
            <person name="Pisabarro A.G."/>
            <person name="Walton J.D."/>
            <person name="Blanchette R.A."/>
            <person name="Henrissat B."/>
            <person name="Martin F."/>
            <person name="Cullen D."/>
            <person name="Hibbett D.S."/>
            <person name="Grigoriev I.V."/>
        </authorList>
    </citation>
    <scope>NUCLEOTIDE SEQUENCE [LARGE SCALE GENOMIC DNA]</scope>
    <source>
        <strain evidence="3">MUCL 33604</strain>
    </source>
</reference>
<dbReference type="Proteomes" id="UP000027265">
    <property type="component" value="Unassembled WGS sequence"/>
</dbReference>
<dbReference type="EMBL" id="KL197711">
    <property type="protein sequence ID" value="KDQ62662.1"/>
    <property type="molecule type" value="Genomic_DNA"/>
</dbReference>
<dbReference type="OrthoDB" id="7691805at2759"/>
<organism evidence="2 3">
    <name type="scientific">Jaapia argillacea MUCL 33604</name>
    <dbReference type="NCBI Taxonomy" id="933084"/>
    <lineage>
        <taxon>Eukaryota</taxon>
        <taxon>Fungi</taxon>
        <taxon>Dikarya</taxon>
        <taxon>Basidiomycota</taxon>
        <taxon>Agaricomycotina</taxon>
        <taxon>Agaricomycetes</taxon>
        <taxon>Agaricomycetidae</taxon>
        <taxon>Jaapiales</taxon>
        <taxon>Jaapiaceae</taxon>
        <taxon>Jaapia</taxon>
    </lineage>
</organism>
<evidence type="ECO:0000313" key="2">
    <source>
        <dbReference type="EMBL" id="KDQ62662.1"/>
    </source>
</evidence>
<sequence>ISIMEFHHRMGHISPLIAKHLIKKGFVTGVSLDTSTGEPVFCESCVKVKATRKPVPKDCQGPVSESFGDEVHTDVWGPSKI</sequence>
<feature type="domain" description="GAG-pre-integrase" evidence="1">
    <location>
        <begin position="3"/>
        <end position="49"/>
    </location>
</feature>
<keyword evidence="3" id="KW-1185">Reference proteome</keyword>
<gene>
    <name evidence="2" type="ORF">JAAARDRAFT_109769</name>
</gene>
<dbReference type="AlphaFoldDB" id="A0A067QGL8"/>
<protein>
    <recommendedName>
        <fullName evidence="1">GAG-pre-integrase domain-containing protein</fullName>
    </recommendedName>
</protein>
<dbReference type="Pfam" id="PF13976">
    <property type="entry name" value="gag_pre-integrs"/>
    <property type="match status" value="1"/>
</dbReference>
<dbReference type="HOGENOM" id="CLU_102301_2_1_1"/>
<dbReference type="InterPro" id="IPR025724">
    <property type="entry name" value="GAG-pre-integrase_dom"/>
</dbReference>
<accession>A0A067QGL8</accession>
<proteinExistence type="predicted"/>
<feature type="non-terminal residue" evidence="2">
    <location>
        <position position="1"/>
    </location>
</feature>
<name>A0A067QGL8_9AGAM</name>
<dbReference type="InParanoid" id="A0A067QGL8"/>
<evidence type="ECO:0000259" key="1">
    <source>
        <dbReference type="Pfam" id="PF13976"/>
    </source>
</evidence>
<feature type="non-terminal residue" evidence="2">
    <location>
        <position position="81"/>
    </location>
</feature>